<comment type="similarity">
    <text evidence="1 2">Belongs to the cytochrome P450 family.</text>
</comment>
<keyword evidence="2" id="KW-0349">Heme</keyword>
<protein>
    <submittedName>
        <fullName evidence="4">Cytochrome P450</fullName>
    </submittedName>
</protein>
<keyword evidence="5" id="KW-1185">Reference proteome</keyword>
<dbReference type="Proteomes" id="UP000603352">
    <property type="component" value="Unassembled WGS sequence"/>
</dbReference>
<dbReference type="PROSITE" id="PS00086">
    <property type="entry name" value="CYTOCHROME_P450"/>
    <property type="match status" value="1"/>
</dbReference>
<evidence type="ECO:0000256" key="2">
    <source>
        <dbReference type="RuleBase" id="RU000461"/>
    </source>
</evidence>
<dbReference type="Gene3D" id="1.10.630.10">
    <property type="entry name" value="Cytochrome P450"/>
    <property type="match status" value="1"/>
</dbReference>
<dbReference type="InterPro" id="IPR017972">
    <property type="entry name" value="Cyt_P450_CS"/>
</dbReference>
<dbReference type="PANTHER" id="PTHR46696:SF1">
    <property type="entry name" value="CYTOCHROME P450 YJIB-RELATED"/>
    <property type="match status" value="1"/>
</dbReference>
<dbReference type="Pfam" id="PF00067">
    <property type="entry name" value="p450"/>
    <property type="match status" value="1"/>
</dbReference>
<dbReference type="InterPro" id="IPR001128">
    <property type="entry name" value="Cyt_P450"/>
</dbReference>
<comment type="caution">
    <text evidence="4">The sequence shown here is derived from an EMBL/GenBank/DDBJ whole genome shotgun (WGS) entry which is preliminary data.</text>
</comment>
<accession>A0ABQ1IIQ3</accession>
<dbReference type="PRINTS" id="PR00359">
    <property type="entry name" value="BP450"/>
</dbReference>
<evidence type="ECO:0000313" key="4">
    <source>
        <dbReference type="EMBL" id="GGB43654.1"/>
    </source>
</evidence>
<feature type="region of interest" description="Disordered" evidence="3">
    <location>
        <begin position="1"/>
        <end position="20"/>
    </location>
</feature>
<reference evidence="5" key="1">
    <citation type="journal article" date="2019" name="Int. J. Syst. Evol. Microbiol.">
        <title>The Global Catalogue of Microorganisms (GCM) 10K type strain sequencing project: providing services to taxonomists for standard genome sequencing and annotation.</title>
        <authorList>
            <consortium name="The Broad Institute Genomics Platform"/>
            <consortium name="The Broad Institute Genome Sequencing Center for Infectious Disease"/>
            <person name="Wu L."/>
            <person name="Ma J."/>
        </authorList>
    </citation>
    <scope>NUCLEOTIDE SEQUENCE [LARGE SCALE GENOMIC DNA]</scope>
    <source>
        <strain evidence="5">CGMCC 1.10188</strain>
    </source>
</reference>
<dbReference type="RefSeq" id="WP_188578526.1">
    <property type="nucleotide sequence ID" value="NZ_BMDZ01000029.1"/>
</dbReference>
<gene>
    <name evidence="4" type="ORF">GCM10011505_26220</name>
</gene>
<organism evidence="4 5">
    <name type="scientific">Tistrella bauzanensis</name>
    <dbReference type="NCBI Taxonomy" id="657419"/>
    <lineage>
        <taxon>Bacteria</taxon>
        <taxon>Pseudomonadati</taxon>
        <taxon>Pseudomonadota</taxon>
        <taxon>Alphaproteobacteria</taxon>
        <taxon>Geminicoccales</taxon>
        <taxon>Geminicoccaceae</taxon>
        <taxon>Tistrella</taxon>
    </lineage>
</organism>
<dbReference type="SUPFAM" id="SSF48264">
    <property type="entry name" value="Cytochrome P450"/>
    <property type="match status" value="1"/>
</dbReference>
<keyword evidence="2" id="KW-0408">Iron</keyword>
<keyword evidence="2" id="KW-0479">Metal-binding</keyword>
<dbReference type="EMBL" id="BMDZ01000029">
    <property type="protein sequence ID" value="GGB43654.1"/>
    <property type="molecule type" value="Genomic_DNA"/>
</dbReference>
<name>A0ABQ1IIQ3_9PROT</name>
<keyword evidence="2" id="KW-0560">Oxidoreductase</keyword>
<evidence type="ECO:0000313" key="5">
    <source>
        <dbReference type="Proteomes" id="UP000603352"/>
    </source>
</evidence>
<evidence type="ECO:0000256" key="3">
    <source>
        <dbReference type="SAM" id="MobiDB-lite"/>
    </source>
</evidence>
<proteinExistence type="inferred from homology"/>
<evidence type="ECO:0000256" key="1">
    <source>
        <dbReference type="ARBA" id="ARBA00010617"/>
    </source>
</evidence>
<sequence>MTYSGYGSDDAPAPAAANGQDEPIDFGSAGFRADPWPAYAVARRTRPVWWSERLGQLCVVRHADVMRVLTDPVFTVEYPFKRTRQAFGETLLDIDGDRHLAQRRAAQHLLGFEGVAAAVAGLAPGLIGATLADLPADEPVDAVAALAEPIARGVISGLFGIDAATGDRLAHHLSRVSRYIEQSDGDVGGIADERRALEALIGRLIDQGLSPRPAALALRVQRMAADLERTQLMRLILLMMAAGVETPLSAIANALAVLLRHRHLIDRLAVEPSLADSFALEVMRFQPPQHDTTRFVRGQTEIGGVTVQRGASVRVFLASANRDETVFPAAGQFDPERFMPGRPPVPVLSFGAGRHACPGRPLASAIIAEALRRLAERFADIAPADDCDPTIAGDSFRRPRRLTLVLRPRRATVPGYMAGAAVA</sequence>
<dbReference type="PANTHER" id="PTHR46696">
    <property type="entry name" value="P450, PUTATIVE (EUROFUNG)-RELATED"/>
    <property type="match status" value="1"/>
</dbReference>
<dbReference type="InterPro" id="IPR002397">
    <property type="entry name" value="Cyt_P450_B"/>
</dbReference>
<dbReference type="InterPro" id="IPR036396">
    <property type="entry name" value="Cyt_P450_sf"/>
</dbReference>
<keyword evidence="2" id="KW-0503">Monooxygenase</keyword>